<accession>A0ABV7YNK1</accession>
<evidence type="ECO:0000313" key="1">
    <source>
        <dbReference type="EMBL" id="MFC3766453.1"/>
    </source>
</evidence>
<protein>
    <recommendedName>
        <fullName evidence="3">Tetracyclin repressor-like C-terminal domain-containing protein</fullName>
    </recommendedName>
</protein>
<dbReference type="EMBL" id="JBHRZH010000055">
    <property type="protein sequence ID" value="MFC3766453.1"/>
    <property type="molecule type" value="Genomic_DNA"/>
</dbReference>
<gene>
    <name evidence="1" type="ORF">ACFOUW_36890</name>
</gene>
<evidence type="ECO:0000313" key="2">
    <source>
        <dbReference type="Proteomes" id="UP001595699"/>
    </source>
</evidence>
<dbReference type="Proteomes" id="UP001595699">
    <property type="component" value="Unassembled WGS sequence"/>
</dbReference>
<reference evidence="2" key="1">
    <citation type="journal article" date="2019" name="Int. J. Syst. Evol. Microbiol.">
        <title>The Global Catalogue of Microorganisms (GCM) 10K type strain sequencing project: providing services to taxonomists for standard genome sequencing and annotation.</title>
        <authorList>
            <consortium name="The Broad Institute Genomics Platform"/>
            <consortium name="The Broad Institute Genome Sequencing Center for Infectious Disease"/>
            <person name="Wu L."/>
            <person name="Ma J."/>
        </authorList>
    </citation>
    <scope>NUCLEOTIDE SEQUENCE [LARGE SCALE GENOMIC DNA]</scope>
    <source>
        <strain evidence="2">CGMCC 4.7241</strain>
    </source>
</reference>
<name>A0ABV7YNK1_9ACTN</name>
<keyword evidence="2" id="KW-1185">Reference proteome</keyword>
<proteinExistence type="predicted"/>
<dbReference type="RefSeq" id="WP_205121939.1">
    <property type="nucleotide sequence ID" value="NZ_JAFBCM010000001.1"/>
</dbReference>
<sequence>MPRATPRPDDAVAEQFLAHAGELMDAYLAPSGGARPARLRSIHFPATLEWLRTEDVIRLAVESGKAGLSRKAFFNRWQTKEEFVKDALVYALLFKDRRVEQVLDPSQLDRMPRTGSLSAGIIQLADPYLERLLRDPRSFLMAHVGPLLEHHADVRERVAPTLRGTHEWFGGYYRLLVDLGLSLRPGWTVERFALSIHGIVEGFLFRYRIQPEEFQPTRWQGASLFADTVIAFCLGVIDVDESGQSARSALDAAAERARLAM</sequence>
<organism evidence="1 2">
    <name type="scientific">Tenggerimyces flavus</name>
    <dbReference type="NCBI Taxonomy" id="1708749"/>
    <lineage>
        <taxon>Bacteria</taxon>
        <taxon>Bacillati</taxon>
        <taxon>Actinomycetota</taxon>
        <taxon>Actinomycetes</taxon>
        <taxon>Propionibacteriales</taxon>
        <taxon>Nocardioidaceae</taxon>
        <taxon>Tenggerimyces</taxon>
    </lineage>
</organism>
<evidence type="ECO:0008006" key="3">
    <source>
        <dbReference type="Google" id="ProtNLM"/>
    </source>
</evidence>
<comment type="caution">
    <text evidence="1">The sequence shown here is derived from an EMBL/GenBank/DDBJ whole genome shotgun (WGS) entry which is preliminary data.</text>
</comment>
<dbReference type="Gene3D" id="1.10.357.10">
    <property type="entry name" value="Tetracycline Repressor, domain 2"/>
    <property type="match status" value="1"/>
</dbReference>